<dbReference type="AlphaFoldDB" id="A0A497F1U2"/>
<proteinExistence type="predicted"/>
<evidence type="ECO:0000256" key="1">
    <source>
        <dbReference type="ARBA" id="ARBA00022485"/>
    </source>
</evidence>
<dbReference type="Proteomes" id="UP000272051">
    <property type="component" value="Unassembled WGS sequence"/>
</dbReference>
<evidence type="ECO:0000313" key="8">
    <source>
        <dbReference type="EMBL" id="RLE53289.1"/>
    </source>
</evidence>
<dbReference type="PANTHER" id="PTHR43255:SF1">
    <property type="entry name" value="IRON-SULFUR-BINDING OXIDOREDUCTASE FADF-RELATED"/>
    <property type="match status" value="1"/>
</dbReference>
<evidence type="ECO:0000313" key="9">
    <source>
        <dbReference type="Proteomes" id="UP000272051"/>
    </source>
</evidence>
<keyword evidence="3" id="KW-0560">Oxidoreductase</keyword>
<dbReference type="InterPro" id="IPR017896">
    <property type="entry name" value="4Fe4S_Fe-S-bd"/>
</dbReference>
<gene>
    <name evidence="8" type="ORF">DRJ33_01420</name>
</gene>
<dbReference type="Gene3D" id="1.20.1050.140">
    <property type="match status" value="1"/>
</dbReference>
<dbReference type="GO" id="GO:0005886">
    <property type="term" value="C:plasma membrane"/>
    <property type="evidence" value="ECO:0007669"/>
    <property type="project" value="TreeGrafter"/>
</dbReference>
<dbReference type="InterPro" id="IPR051460">
    <property type="entry name" value="HdrC_iron-sulfur_subunit"/>
</dbReference>
<feature type="domain" description="4Fe-4S ferredoxin-type" evidence="7">
    <location>
        <begin position="13"/>
        <end position="89"/>
    </location>
</feature>
<keyword evidence="5" id="KW-0411">Iron-sulfur</keyword>
<keyword evidence="2" id="KW-0479">Metal-binding</keyword>
<evidence type="ECO:0008006" key="10">
    <source>
        <dbReference type="Google" id="ProtNLM"/>
    </source>
</evidence>
<evidence type="ECO:0000256" key="2">
    <source>
        <dbReference type="ARBA" id="ARBA00022723"/>
    </source>
</evidence>
<dbReference type="PANTHER" id="PTHR43255">
    <property type="entry name" value="IRON-SULFUR-BINDING OXIDOREDUCTASE FADF-RELATED-RELATED"/>
    <property type="match status" value="1"/>
</dbReference>
<dbReference type="GO" id="GO:0016491">
    <property type="term" value="F:oxidoreductase activity"/>
    <property type="evidence" value="ECO:0007669"/>
    <property type="project" value="UniProtKB-KW"/>
</dbReference>
<dbReference type="Pfam" id="PF13183">
    <property type="entry name" value="Fer4_8"/>
    <property type="match status" value="1"/>
</dbReference>
<dbReference type="GO" id="GO:0051539">
    <property type="term" value="F:4 iron, 4 sulfur cluster binding"/>
    <property type="evidence" value="ECO:0007669"/>
    <property type="project" value="UniProtKB-KW"/>
</dbReference>
<dbReference type="EMBL" id="QMQX01000015">
    <property type="protein sequence ID" value="RLE53289.1"/>
    <property type="molecule type" value="Genomic_DNA"/>
</dbReference>
<feature type="domain" description="Cysteine-rich" evidence="6">
    <location>
        <begin position="171"/>
        <end position="253"/>
    </location>
</feature>
<evidence type="ECO:0000256" key="3">
    <source>
        <dbReference type="ARBA" id="ARBA00023002"/>
    </source>
</evidence>
<dbReference type="SUPFAM" id="SSF46548">
    <property type="entry name" value="alpha-helical ferredoxin"/>
    <property type="match status" value="1"/>
</dbReference>
<sequence>MSMSYLEAFKEQIYSCLRCGTCRGDCVIESSNVYNVICPIYLVKPFEAYTPRGKMLLARAYFDGKVPPQSLLDYIFMCTNCNNCTIQCRLTQVPRTDYKTKQLTEERLLDPTEIVEAFKAELALKGVQPEKHKRFAEWGKKEHNPYIEPHEKRFAWLPEEIKKKLPKQAKYVYFVGCTSSYRTTEIAKATVELFEKLGIDYTFIDEWCCGSPYWRTGSISIAQEMARHNIEEIEKTGAEYVITSCAGCYRALKVDYSKRVPDQKLNAKVIHTAELLHELVKAGKLKFKEAASIRVKAAFHDPCHTGRHIGLYDVPREVASAIPGVKLIEMLRSREGSLCCGSGGGVKSAYPDIALKLAEMRIKEALEVGADHLLSICPFCKRNFDDANKTLGNPIRVIDLVELVLNNLT</sequence>
<dbReference type="Pfam" id="PF02754">
    <property type="entry name" value="CCG"/>
    <property type="match status" value="2"/>
</dbReference>
<comment type="caution">
    <text evidence="8">The sequence shown here is derived from an EMBL/GenBank/DDBJ whole genome shotgun (WGS) entry which is preliminary data.</text>
</comment>
<keyword evidence="1" id="KW-0004">4Fe-4S</keyword>
<name>A0A497F1U2_9CREN</name>
<feature type="domain" description="Cysteine-rich" evidence="6">
    <location>
        <begin position="298"/>
        <end position="384"/>
    </location>
</feature>
<organism evidence="8 9">
    <name type="scientific">Thermoproteota archaeon</name>
    <dbReference type="NCBI Taxonomy" id="2056631"/>
    <lineage>
        <taxon>Archaea</taxon>
        <taxon>Thermoproteota</taxon>
    </lineage>
</organism>
<evidence type="ECO:0000259" key="7">
    <source>
        <dbReference type="Pfam" id="PF13183"/>
    </source>
</evidence>
<dbReference type="GO" id="GO:0046872">
    <property type="term" value="F:metal ion binding"/>
    <property type="evidence" value="ECO:0007669"/>
    <property type="project" value="UniProtKB-KW"/>
</dbReference>
<dbReference type="InterPro" id="IPR004017">
    <property type="entry name" value="Cys_rich_dom"/>
</dbReference>
<protein>
    <recommendedName>
        <fullName evidence="10">(Fe-S)-binding protein</fullName>
    </recommendedName>
</protein>
<reference evidence="8 9" key="1">
    <citation type="submission" date="2018-06" db="EMBL/GenBank/DDBJ databases">
        <title>Extensive metabolic versatility and redundancy in microbially diverse, dynamic hydrothermal sediments.</title>
        <authorList>
            <person name="Dombrowski N."/>
            <person name="Teske A."/>
            <person name="Baker B.J."/>
        </authorList>
    </citation>
    <scope>NUCLEOTIDE SEQUENCE [LARGE SCALE GENOMIC DNA]</scope>
    <source>
        <strain evidence="8">B34_G17</strain>
    </source>
</reference>
<evidence type="ECO:0000256" key="4">
    <source>
        <dbReference type="ARBA" id="ARBA00023004"/>
    </source>
</evidence>
<evidence type="ECO:0000259" key="6">
    <source>
        <dbReference type="Pfam" id="PF02754"/>
    </source>
</evidence>
<accession>A0A497F1U2</accession>
<evidence type="ECO:0000256" key="5">
    <source>
        <dbReference type="ARBA" id="ARBA00023014"/>
    </source>
</evidence>
<keyword evidence="4" id="KW-0408">Iron</keyword>